<sequence length="44" mass="5098">MEKEVVGNQSRYAQGPYRLCKGTEPRGSEIREVQQRSLKMDERG</sequence>
<evidence type="ECO:0000313" key="2">
    <source>
        <dbReference type="EMBL" id="KND98580.1"/>
    </source>
</evidence>
<comment type="caution">
    <text evidence="2">The sequence shown here is derived from an EMBL/GenBank/DDBJ whole genome shotgun (WGS) entry which is preliminary data.</text>
</comment>
<dbReference type="VEuPathDB" id="FungiDB:QG37_04477"/>
<evidence type="ECO:0000313" key="3">
    <source>
        <dbReference type="Proteomes" id="UP000037122"/>
    </source>
</evidence>
<dbReference type="Proteomes" id="UP000037122">
    <property type="component" value="Unassembled WGS sequence"/>
</dbReference>
<proteinExistence type="predicted"/>
<evidence type="ECO:0000256" key="1">
    <source>
        <dbReference type="SAM" id="MobiDB-lite"/>
    </source>
</evidence>
<name>A0A0L0NY48_CANAR</name>
<dbReference type="EMBL" id="LGST01000031">
    <property type="protein sequence ID" value="KND98580.1"/>
    <property type="molecule type" value="Genomic_DNA"/>
</dbReference>
<accession>A0A0L0NY48</accession>
<organism evidence="2 3">
    <name type="scientific">Candidozyma auris</name>
    <name type="common">Yeast</name>
    <name type="synonym">Candida auris</name>
    <dbReference type="NCBI Taxonomy" id="498019"/>
    <lineage>
        <taxon>Eukaryota</taxon>
        <taxon>Fungi</taxon>
        <taxon>Dikarya</taxon>
        <taxon>Ascomycota</taxon>
        <taxon>Saccharomycotina</taxon>
        <taxon>Pichiomycetes</taxon>
        <taxon>Metschnikowiaceae</taxon>
        <taxon>Candidozyma</taxon>
    </lineage>
</organism>
<feature type="compositionally biased region" description="Basic and acidic residues" evidence="1">
    <location>
        <begin position="21"/>
        <end position="44"/>
    </location>
</feature>
<dbReference type="AlphaFoldDB" id="A0A0L0NY48"/>
<gene>
    <name evidence="2" type="ORF">QG37_04477</name>
</gene>
<feature type="region of interest" description="Disordered" evidence="1">
    <location>
        <begin position="1"/>
        <end position="44"/>
    </location>
</feature>
<protein>
    <submittedName>
        <fullName evidence="2">Uncharacterized protein</fullName>
    </submittedName>
</protein>
<reference evidence="3" key="1">
    <citation type="journal article" date="2015" name="BMC Genomics">
        <title>Draft genome of a commonly misdiagnosed multidrug resistant pathogen Candida auris.</title>
        <authorList>
            <person name="Chatterjee S."/>
            <person name="Alampalli S.V."/>
            <person name="Nageshan R.K."/>
            <person name="Chettiar S.T."/>
            <person name="Joshi S."/>
            <person name="Tatu U.S."/>
        </authorList>
    </citation>
    <scope>NUCLEOTIDE SEQUENCE [LARGE SCALE GENOMIC DNA]</scope>
    <source>
        <strain evidence="3">6684</strain>
    </source>
</reference>